<evidence type="ECO:0000256" key="1">
    <source>
        <dbReference type="ARBA" id="ARBA00022801"/>
    </source>
</evidence>
<protein>
    <submittedName>
        <fullName evidence="5">DNA repair and recombination protein RAD54-like protein</fullName>
    </submittedName>
</protein>
<feature type="compositionally biased region" description="Basic and acidic residues" evidence="2">
    <location>
        <begin position="72"/>
        <end position="84"/>
    </location>
</feature>
<sequence>MSSASGETEEEEEEEQCSSDSSEHGPEEEGEDTDREDVADKKDDAREDRNTSMATGAPMRGSQGGRSVSALKDAKEEHHTEEELQLRRQNVKALLDNKLQIQRAPTARFLSVQQSAVVLRQQFVSPKPGAGPGMSNELRRRLMARKFWVPWGQKKPFTPPMMPNHQPSTSTAPPPPPAEQLPEGVEPLVLWVPPPQDEEQHVQQQKMDGGTNEVIPKGAIVVDPMLVKWLRPHQREGVTFMFECVAGLRLPEGKGCILADDMGLGKTLQGLSLLWTLVTDGHPLLGGKPMAKRTIIVCPTSLVSNWDSEATKWLKGRLSTLALSEASREDVMASITRFLQPSNPYKVRSCFECVQQPGACDLLICDEAHRLKNDATLTNKALSALPCKRRVLLSGTPMQNHLDEFFAMVDFCNPGVLGGPAEFRRRFEGPILAGREPGASPEEVANGEARSAELSELINTFILRRTNTLLSAHLPPKVVEVVCCRLTPLQTALYNHFLASKVGVCFTCARVESIDSFTCACSTPFLIYDAVHSKSHGDDGLSSKGSKAGSSVAGFENVAELFPPLLFDDGRPGRGGMARGWELSSGKFAVAARMLHLLQLDTTLPGHTRSMQVTAFNDFSQRQFVFLLSSKAGGCGLNLVGANRLILYDVDWNPAVDKQAAARVWRDGQKRRVYVYRFLATGTIEEKVFQRQVSKEGLQSLVAAKGSGKGAGGAGKNMMSTEELRELFQLHPGTLSHTYEVVQRESGSKQGKRRKSSSTKHHNSDKEDGGSSSTEEAEESDAAGTGSEGGEENGGAEGGSGSAGQEGQEEQQQQQHVYREQIGAPNEDELKNWGHHSDPRTVPDAVMQRAAEGDVSFVFSCQVAGKEDVQDTVFRPKPATAAGINSGARAGSGSSSRPRGGGLVPNHLQQQQQQQRGSLLQGQHQQQQQLPQSGRPSTPGASKSRLVTPLREHNPPSVLQPGNSSAPFKPPSAAAQTPARKSAGRGAAPAPSPHGGARAQHAPAARPMGSDSDENRGPPRKKQAVPRKQPTPASKASQRPGSVFYIDDDDDEGDE</sequence>
<dbReference type="InterPro" id="IPR027417">
    <property type="entry name" value="P-loop_NTPase"/>
</dbReference>
<dbReference type="EMBL" id="MU069911">
    <property type="protein sequence ID" value="KAF5831926.1"/>
    <property type="molecule type" value="Genomic_DNA"/>
</dbReference>
<feature type="compositionally biased region" description="Gly residues" evidence="2">
    <location>
        <begin position="786"/>
        <end position="804"/>
    </location>
</feature>
<dbReference type="Gene3D" id="1.20.120.850">
    <property type="entry name" value="SWI2/SNF2 ATPases, N-terminal domain"/>
    <property type="match status" value="2"/>
</dbReference>
<feature type="compositionally biased region" description="Low complexity" evidence="2">
    <location>
        <begin position="881"/>
        <end position="898"/>
    </location>
</feature>
<dbReference type="CDD" id="cd18004">
    <property type="entry name" value="DEXHc_RAD54"/>
    <property type="match status" value="1"/>
</dbReference>
<evidence type="ECO:0000313" key="6">
    <source>
        <dbReference type="Proteomes" id="UP000815325"/>
    </source>
</evidence>
<feature type="region of interest" description="Disordered" evidence="2">
    <location>
        <begin position="1"/>
        <end position="84"/>
    </location>
</feature>
<feature type="domain" description="Helicase C-terminal" evidence="4">
    <location>
        <begin position="513"/>
        <end position="719"/>
    </location>
</feature>
<dbReference type="SUPFAM" id="SSF52540">
    <property type="entry name" value="P-loop containing nucleoside triphosphate hydrolases"/>
    <property type="match status" value="2"/>
</dbReference>
<dbReference type="PROSITE" id="PS51192">
    <property type="entry name" value="HELICASE_ATP_BIND_1"/>
    <property type="match status" value="1"/>
</dbReference>
<dbReference type="Proteomes" id="UP000815325">
    <property type="component" value="Unassembled WGS sequence"/>
</dbReference>
<reference evidence="5" key="1">
    <citation type="submission" date="2017-08" db="EMBL/GenBank/DDBJ databases">
        <authorList>
            <person name="Polle J.E."/>
            <person name="Barry K."/>
            <person name="Cushman J."/>
            <person name="Schmutz J."/>
            <person name="Tran D."/>
            <person name="Hathwaick L.T."/>
            <person name="Yim W.C."/>
            <person name="Jenkins J."/>
            <person name="Mckie-Krisberg Z.M."/>
            <person name="Prochnik S."/>
            <person name="Lindquist E."/>
            <person name="Dockter R.B."/>
            <person name="Adam C."/>
            <person name="Molina H."/>
            <person name="Bunkerborg J."/>
            <person name="Jin E."/>
            <person name="Buchheim M."/>
            <person name="Magnuson J."/>
        </authorList>
    </citation>
    <scope>NUCLEOTIDE SEQUENCE</scope>
    <source>
        <strain evidence="5">CCAP 19/18</strain>
    </source>
</reference>
<evidence type="ECO:0000259" key="3">
    <source>
        <dbReference type="PROSITE" id="PS51192"/>
    </source>
</evidence>
<comment type="caution">
    <text evidence="5">The sequence shown here is derived from an EMBL/GenBank/DDBJ whole genome shotgun (WGS) entry which is preliminary data.</text>
</comment>
<feature type="compositionally biased region" description="Polar residues" evidence="2">
    <location>
        <begin position="1031"/>
        <end position="1040"/>
    </location>
</feature>
<dbReference type="InterPro" id="IPR049730">
    <property type="entry name" value="SNF2/RAD54-like_C"/>
</dbReference>
<feature type="region of interest" description="Disordered" evidence="2">
    <location>
        <begin position="866"/>
        <end position="1055"/>
    </location>
</feature>
<dbReference type="InterPro" id="IPR050496">
    <property type="entry name" value="SNF2_RAD54_helicase_repair"/>
</dbReference>
<feature type="region of interest" description="Disordered" evidence="2">
    <location>
        <begin position="157"/>
        <end position="180"/>
    </location>
</feature>
<dbReference type="Gene3D" id="3.40.50.10810">
    <property type="entry name" value="Tandem AAA-ATPase domain"/>
    <property type="match status" value="1"/>
</dbReference>
<keyword evidence="1" id="KW-0378">Hydrolase</keyword>
<dbReference type="SMART" id="SM00490">
    <property type="entry name" value="HELICc"/>
    <property type="match status" value="1"/>
</dbReference>
<accession>A0ABQ7GBF1</accession>
<proteinExistence type="predicted"/>
<feature type="compositionally biased region" description="Low complexity" evidence="2">
    <location>
        <begin position="805"/>
        <end position="815"/>
    </location>
</feature>
<keyword evidence="6" id="KW-1185">Reference proteome</keyword>
<evidence type="ECO:0000259" key="4">
    <source>
        <dbReference type="PROSITE" id="PS51194"/>
    </source>
</evidence>
<dbReference type="Gene3D" id="3.40.50.300">
    <property type="entry name" value="P-loop containing nucleotide triphosphate hydrolases"/>
    <property type="match status" value="2"/>
</dbReference>
<evidence type="ECO:0000313" key="5">
    <source>
        <dbReference type="EMBL" id="KAF5831926.1"/>
    </source>
</evidence>
<feature type="compositionally biased region" description="Basic and acidic residues" evidence="2">
    <location>
        <begin position="828"/>
        <end position="841"/>
    </location>
</feature>
<dbReference type="InterPro" id="IPR001650">
    <property type="entry name" value="Helicase_C-like"/>
</dbReference>
<dbReference type="CDD" id="cd18793">
    <property type="entry name" value="SF2_C_SNF"/>
    <property type="match status" value="1"/>
</dbReference>
<feature type="compositionally biased region" description="Acidic residues" evidence="2">
    <location>
        <begin position="1046"/>
        <end position="1055"/>
    </location>
</feature>
<dbReference type="InterPro" id="IPR014001">
    <property type="entry name" value="Helicase_ATP-bd"/>
</dbReference>
<organism evidence="5 6">
    <name type="scientific">Dunaliella salina</name>
    <name type="common">Green alga</name>
    <name type="synonym">Protococcus salinus</name>
    <dbReference type="NCBI Taxonomy" id="3046"/>
    <lineage>
        <taxon>Eukaryota</taxon>
        <taxon>Viridiplantae</taxon>
        <taxon>Chlorophyta</taxon>
        <taxon>core chlorophytes</taxon>
        <taxon>Chlorophyceae</taxon>
        <taxon>CS clade</taxon>
        <taxon>Chlamydomonadales</taxon>
        <taxon>Dunaliellaceae</taxon>
        <taxon>Dunaliella</taxon>
    </lineage>
</organism>
<dbReference type="InterPro" id="IPR038718">
    <property type="entry name" value="SNF2-like_sf"/>
</dbReference>
<dbReference type="PROSITE" id="PS51194">
    <property type="entry name" value="HELICASE_CTER"/>
    <property type="match status" value="1"/>
</dbReference>
<dbReference type="Pfam" id="PF00176">
    <property type="entry name" value="SNF2-rel_dom"/>
    <property type="match status" value="1"/>
</dbReference>
<feature type="compositionally biased region" description="Low complexity" evidence="2">
    <location>
        <begin position="907"/>
        <end position="936"/>
    </location>
</feature>
<dbReference type="Pfam" id="PF00271">
    <property type="entry name" value="Helicase_C"/>
    <property type="match status" value="1"/>
</dbReference>
<feature type="compositionally biased region" description="Acidic residues" evidence="2">
    <location>
        <begin position="7"/>
        <end position="17"/>
    </location>
</feature>
<gene>
    <name evidence="5" type="ORF">DUNSADRAFT_12384</name>
</gene>
<dbReference type="SMART" id="SM00487">
    <property type="entry name" value="DEXDc"/>
    <property type="match status" value="1"/>
</dbReference>
<dbReference type="InterPro" id="IPR000330">
    <property type="entry name" value="SNF2_N"/>
</dbReference>
<feature type="compositionally biased region" description="Low complexity" evidence="2">
    <location>
        <begin position="964"/>
        <end position="999"/>
    </location>
</feature>
<feature type="compositionally biased region" description="Basic and acidic residues" evidence="2">
    <location>
        <begin position="36"/>
        <end position="50"/>
    </location>
</feature>
<name>A0ABQ7GBF1_DUNSA</name>
<dbReference type="PANTHER" id="PTHR45629">
    <property type="entry name" value="SNF2/RAD54 FAMILY MEMBER"/>
    <property type="match status" value="1"/>
</dbReference>
<feature type="compositionally biased region" description="Basic residues" evidence="2">
    <location>
        <begin position="750"/>
        <end position="761"/>
    </location>
</feature>
<feature type="domain" description="Helicase ATP-binding" evidence="3">
    <location>
        <begin position="247"/>
        <end position="415"/>
    </location>
</feature>
<feature type="region of interest" description="Disordered" evidence="2">
    <location>
        <begin position="731"/>
        <end position="844"/>
    </location>
</feature>
<dbReference type="PANTHER" id="PTHR45629:SF7">
    <property type="entry name" value="DNA EXCISION REPAIR PROTEIN ERCC-6-RELATED"/>
    <property type="match status" value="1"/>
</dbReference>
<evidence type="ECO:0000256" key="2">
    <source>
        <dbReference type="SAM" id="MobiDB-lite"/>
    </source>
</evidence>